<evidence type="ECO:0000313" key="3">
    <source>
        <dbReference type="Proteomes" id="UP000035720"/>
    </source>
</evidence>
<organism evidence="2 3">
    <name type="scientific">Nostocoides jenkinsii Ben 74</name>
    <dbReference type="NCBI Taxonomy" id="1193518"/>
    <lineage>
        <taxon>Bacteria</taxon>
        <taxon>Bacillati</taxon>
        <taxon>Actinomycetota</taxon>
        <taxon>Actinomycetes</taxon>
        <taxon>Micrococcales</taxon>
        <taxon>Intrasporangiaceae</taxon>
        <taxon>Nostocoides</taxon>
    </lineage>
</organism>
<name>A0A077MA13_9MICO</name>
<accession>A0A077MA13</accession>
<dbReference type="SUPFAM" id="SSF56349">
    <property type="entry name" value="DNA breaking-rejoining enzymes"/>
    <property type="match status" value="1"/>
</dbReference>
<dbReference type="EMBL" id="CAJC01000011">
    <property type="protein sequence ID" value="CCI51563.1"/>
    <property type="molecule type" value="Genomic_DNA"/>
</dbReference>
<evidence type="ECO:0000313" key="2">
    <source>
        <dbReference type="EMBL" id="CCI51563.1"/>
    </source>
</evidence>
<keyword evidence="1" id="KW-0233">DNA recombination</keyword>
<dbReference type="STRING" id="1193518.BN13_1080036"/>
<dbReference type="InterPro" id="IPR013762">
    <property type="entry name" value="Integrase-like_cat_sf"/>
</dbReference>
<proteinExistence type="predicted"/>
<protein>
    <recommendedName>
        <fullName evidence="4">Tyr recombinase domain-containing protein</fullName>
    </recommendedName>
</protein>
<evidence type="ECO:0008006" key="4">
    <source>
        <dbReference type="Google" id="ProtNLM"/>
    </source>
</evidence>
<comment type="caution">
    <text evidence="2">The sequence shown here is derived from an EMBL/GenBank/DDBJ whole genome shotgun (WGS) entry which is preliminary data.</text>
</comment>
<dbReference type="GO" id="GO:0006310">
    <property type="term" value="P:DNA recombination"/>
    <property type="evidence" value="ECO:0007669"/>
    <property type="project" value="UniProtKB-KW"/>
</dbReference>
<dbReference type="GO" id="GO:0003677">
    <property type="term" value="F:DNA binding"/>
    <property type="evidence" value="ECO:0007669"/>
    <property type="project" value="InterPro"/>
</dbReference>
<sequence>MSSTRPECSSGTDHVNRHAELEDPRAAVFNYVPYAIPEDEWTPVAGFTRESVLMVHPRSERHAIEAMRTISQFVAWAHREGYPLDRDRMFTPDAVERYITTAATHLAVSSRATRRSDLRRFSRQITTKAPWPPDAQQLRQRRTLVPFTQDEITRLWEVANTQSTAIRRRRFTGYLALGLGAGLHPHEMWKANVGDLDTLHGFLCVRVTESRHPRVVPITAPNDEILASFLTEPQDAPILAYRPRKWDRSPFHEMLRKADLPPGCPTITPARLRATWMVAHLSAGISMGGRMHIAAFTSWRPYQPLQQFVVQPDEPTLFAQAVRR</sequence>
<gene>
    <name evidence="2" type="ORF">BN13_1080036</name>
</gene>
<keyword evidence="3" id="KW-1185">Reference proteome</keyword>
<dbReference type="Proteomes" id="UP000035720">
    <property type="component" value="Unassembled WGS sequence"/>
</dbReference>
<evidence type="ECO:0000256" key="1">
    <source>
        <dbReference type="ARBA" id="ARBA00023172"/>
    </source>
</evidence>
<dbReference type="AlphaFoldDB" id="A0A077MA13"/>
<dbReference type="Gene3D" id="1.10.443.10">
    <property type="entry name" value="Intergrase catalytic core"/>
    <property type="match status" value="1"/>
</dbReference>
<dbReference type="InterPro" id="IPR011010">
    <property type="entry name" value="DNA_brk_join_enz"/>
</dbReference>
<dbReference type="RefSeq" id="WP_157038621.1">
    <property type="nucleotide sequence ID" value="NZ_HF571038.1"/>
</dbReference>
<reference evidence="2 3" key="1">
    <citation type="journal article" date="2013" name="ISME J.">
        <title>A metabolic model for members of the genus Tetrasphaera involved in enhanced biological phosphorus removal.</title>
        <authorList>
            <person name="Kristiansen R."/>
            <person name="Nguyen H.T.T."/>
            <person name="Saunders A.M."/>
            <person name="Nielsen J.L."/>
            <person name="Wimmer R."/>
            <person name="Le V.Q."/>
            <person name="McIlroy S.J."/>
            <person name="Petrovski S."/>
            <person name="Seviour R.J."/>
            <person name="Calteau A."/>
            <person name="Nielsen K.L."/>
            <person name="Nielsen P.H."/>
        </authorList>
    </citation>
    <scope>NUCLEOTIDE SEQUENCE [LARGE SCALE GENOMIC DNA]</scope>
    <source>
        <strain evidence="2 3">Ben 74</strain>
    </source>
</reference>
<dbReference type="GO" id="GO:0015074">
    <property type="term" value="P:DNA integration"/>
    <property type="evidence" value="ECO:0007669"/>
    <property type="project" value="InterPro"/>
</dbReference>
<dbReference type="OrthoDB" id="5189518at2"/>